<dbReference type="EMBL" id="JADFFL010000002">
    <property type="protein sequence ID" value="MBE9661439.1"/>
    <property type="molecule type" value="Genomic_DNA"/>
</dbReference>
<comment type="similarity">
    <text evidence="1">Belongs to the CapA family.</text>
</comment>
<sequence>MKTLSAITLLSATLVFSACIYQPIRQVAKPAFTIAPTNTKPKAKPDSTLTIAAVGDIMLGTAYPNESTLPPDSGKHSFDAALSELRSAVVTMGNLEGTLLDTGSPAPYKLRFIHKGYQFRMPTYYGKIIKDAGFDVLSLANNHNNDFNYQGRKSTIEVLDSLGINHGGQLTRPTSVFTVKGVKYGFVAFSPNAHVLPLLDLKNATRVISELRTRCDILIVSFHGGGEGTEYEHVIRDMELYMGEKRGDVYLFAHNAIDAGADMVLGNGPHVQRAMELYKDRIIAYSLGNFCTYRCVSVEGICGLSSVLKVKINRKGEFLSAKIHSFRQVRPYGLMRDTANRAAARIKYLTELDFPESGLSISPDGAVTALPKVVLAAVKQ</sequence>
<dbReference type="RefSeq" id="WP_194110627.1">
    <property type="nucleotide sequence ID" value="NZ_JADFFL010000002.1"/>
</dbReference>
<dbReference type="InterPro" id="IPR019079">
    <property type="entry name" value="Capsule_synth_CapA"/>
</dbReference>
<dbReference type="SMART" id="SM00854">
    <property type="entry name" value="PGA_cap"/>
    <property type="match status" value="1"/>
</dbReference>
<evidence type="ECO:0000256" key="1">
    <source>
        <dbReference type="ARBA" id="ARBA00005662"/>
    </source>
</evidence>
<proteinExistence type="inferred from homology"/>
<evidence type="ECO:0000313" key="3">
    <source>
        <dbReference type="EMBL" id="MBE9661439.1"/>
    </source>
</evidence>
<comment type="caution">
    <text evidence="3">The sequence shown here is derived from an EMBL/GenBank/DDBJ whole genome shotgun (WGS) entry which is preliminary data.</text>
</comment>
<feature type="domain" description="Capsule synthesis protein CapA" evidence="2">
    <location>
        <begin position="50"/>
        <end position="294"/>
    </location>
</feature>
<protein>
    <submittedName>
        <fullName evidence="3">CapA family protein</fullName>
    </submittedName>
</protein>
<name>A0A929KYX9_9SPHI</name>
<evidence type="ECO:0000259" key="2">
    <source>
        <dbReference type="SMART" id="SM00854"/>
    </source>
</evidence>
<accession>A0A929KYX9</accession>
<gene>
    <name evidence="3" type="ORF">IRJ16_06050</name>
</gene>
<dbReference type="PROSITE" id="PS51257">
    <property type="entry name" value="PROKAR_LIPOPROTEIN"/>
    <property type="match status" value="1"/>
</dbReference>
<keyword evidence="4" id="KW-1185">Reference proteome</keyword>
<dbReference type="Gene3D" id="3.60.21.10">
    <property type="match status" value="1"/>
</dbReference>
<dbReference type="PANTHER" id="PTHR33393">
    <property type="entry name" value="POLYGLUTAMINE SYNTHESIS ACCESSORY PROTEIN RV0574C-RELATED"/>
    <property type="match status" value="1"/>
</dbReference>
<organism evidence="3 4">
    <name type="scientific">Mucilaginibacter myungsuensis</name>
    <dbReference type="NCBI Taxonomy" id="649104"/>
    <lineage>
        <taxon>Bacteria</taxon>
        <taxon>Pseudomonadati</taxon>
        <taxon>Bacteroidota</taxon>
        <taxon>Sphingobacteriia</taxon>
        <taxon>Sphingobacteriales</taxon>
        <taxon>Sphingobacteriaceae</taxon>
        <taxon>Mucilaginibacter</taxon>
    </lineage>
</organism>
<dbReference type="CDD" id="cd07381">
    <property type="entry name" value="MPP_CapA"/>
    <property type="match status" value="1"/>
</dbReference>
<evidence type="ECO:0000313" key="4">
    <source>
        <dbReference type="Proteomes" id="UP000622475"/>
    </source>
</evidence>
<dbReference type="AlphaFoldDB" id="A0A929KYX9"/>
<dbReference type="SUPFAM" id="SSF56300">
    <property type="entry name" value="Metallo-dependent phosphatases"/>
    <property type="match status" value="1"/>
</dbReference>
<dbReference type="InterPro" id="IPR029052">
    <property type="entry name" value="Metallo-depent_PP-like"/>
</dbReference>
<dbReference type="Proteomes" id="UP000622475">
    <property type="component" value="Unassembled WGS sequence"/>
</dbReference>
<dbReference type="PANTHER" id="PTHR33393:SF11">
    <property type="entry name" value="POLYGLUTAMINE SYNTHESIS ACCESSORY PROTEIN RV0574C-RELATED"/>
    <property type="match status" value="1"/>
</dbReference>
<dbReference type="InterPro" id="IPR052169">
    <property type="entry name" value="CW_Biosynth-Accessory"/>
</dbReference>
<dbReference type="Pfam" id="PF09587">
    <property type="entry name" value="PGA_cap"/>
    <property type="match status" value="1"/>
</dbReference>
<reference evidence="3" key="1">
    <citation type="submission" date="2020-10" db="EMBL/GenBank/DDBJ databases">
        <title>Mucilaginibacter mali sp. nov., isolated from rhizosphere soil of apple orchard.</title>
        <authorList>
            <person name="Lee J.-S."/>
            <person name="Kim H.S."/>
            <person name="Kim J.-S."/>
        </authorList>
    </citation>
    <scope>NUCLEOTIDE SEQUENCE</scope>
    <source>
        <strain evidence="3">KCTC 22746</strain>
    </source>
</reference>